<reference evidence="10 11" key="1">
    <citation type="submission" date="2023-08" db="EMBL/GenBank/DDBJ databases">
        <title>Black Yeasts Isolated from many extreme environments.</title>
        <authorList>
            <person name="Coleine C."/>
            <person name="Stajich J.E."/>
            <person name="Selbmann L."/>
        </authorList>
    </citation>
    <scope>NUCLEOTIDE SEQUENCE [LARGE SCALE GENOMIC DNA]</scope>
    <source>
        <strain evidence="10 11">CCFEE 5885</strain>
    </source>
</reference>
<feature type="transmembrane region" description="Helical" evidence="7">
    <location>
        <begin position="470"/>
        <end position="487"/>
    </location>
</feature>
<feature type="transmembrane region" description="Helical" evidence="7">
    <location>
        <begin position="533"/>
        <end position="557"/>
    </location>
</feature>
<evidence type="ECO:0000259" key="8">
    <source>
        <dbReference type="Pfam" id="PF06738"/>
    </source>
</evidence>
<comment type="subcellular location">
    <subcellularLocation>
        <location evidence="1">Membrane</location>
        <topology evidence="1">Multi-pass membrane protein</topology>
    </subcellularLocation>
</comment>
<dbReference type="InterPro" id="IPR051361">
    <property type="entry name" value="ThrE/Ser_Exporter"/>
</dbReference>
<feature type="compositionally biased region" description="Polar residues" evidence="6">
    <location>
        <begin position="1021"/>
        <end position="1032"/>
    </location>
</feature>
<accession>A0ABR0KD66</accession>
<evidence type="ECO:0000256" key="2">
    <source>
        <dbReference type="ARBA" id="ARBA00022692"/>
    </source>
</evidence>
<feature type="domain" description="Threonine/Serine exporter ThrE" evidence="9">
    <location>
        <begin position="588"/>
        <end position="675"/>
    </location>
</feature>
<dbReference type="Pfam" id="PF06738">
    <property type="entry name" value="ThrE"/>
    <property type="match status" value="1"/>
</dbReference>
<dbReference type="PANTHER" id="PTHR31082:SF4">
    <property type="entry name" value="PHEROMONE-REGULATED MEMBRANE PROTEIN 10"/>
    <property type="match status" value="1"/>
</dbReference>
<proteinExistence type="inferred from homology"/>
<evidence type="ECO:0000256" key="7">
    <source>
        <dbReference type="SAM" id="Phobius"/>
    </source>
</evidence>
<evidence type="ECO:0000256" key="3">
    <source>
        <dbReference type="ARBA" id="ARBA00022989"/>
    </source>
</evidence>
<evidence type="ECO:0000256" key="1">
    <source>
        <dbReference type="ARBA" id="ARBA00004141"/>
    </source>
</evidence>
<feature type="transmembrane region" description="Helical" evidence="7">
    <location>
        <begin position="1108"/>
        <end position="1129"/>
    </location>
</feature>
<gene>
    <name evidence="10" type="ORF">LTR24_003981</name>
</gene>
<feature type="transmembrane region" description="Helical" evidence="7">
    <location>
        <begin position="635"/>
        <end position="656"/>
    </location>
</feature>
<feature type="region of interest" description="Disordered" evidence="6">
    <location>
        <begin position="43"/>
        <end position="93"/>
    </location>
</feature>
<feature type="region of interest" description="Disordered" evidence="6">
    <location>
        <begin position="101"/>
        <end position="120"/>
    </location>
</feature>
<feature type="compositionally biased region" description="Polar residues" evidence="6">
    <location>
        <begin position="75"/>
        <end position="84"/>
    </location>
</feature>
<name>A0ABR0KD66_9EURO</name>
<feature type="region of interest" description="Disordered" evidence="6">
    <location>
        <begin position="179"/>
        <end position="276"/>
    </location>
</feature>
<evidence type="ECO:0000256" key="6">
    <source>
        <dbReference type="SAM" id="MobiDB-lite"/>
    </source>
</evidence>
<keyword evidence="11" id="KW-1185">Reference proteome</keyword>
<feature type="transmembrane region" description="Helical" evidence="7">
    <location>
        <begin position="499"/>
        <end position="521"/>
    </location>
</feature>
<evidence type="ECO:0000259" key="9">
    <source>
        <dbReference type="Pfam" id="PF12821"/>
    </source>
</evidence>
<evidence type="ECO:0000313" key="10">
    <source>
        <dbReference type="EMBL" id="KAK5093786.1"/>
    </source>
</evidence>
<sequence>MTTEDYEIQCVGRGATQGVSQDSRRSLRSWSLSLAPGPIQFRTPSYTTDTCQAPRLRQGNFGDGSTLDVEEQLQPGDQQASSRAASPKCLPSLSTTLSAGRDFTPGILRPEEQHNTLGRCRHRDNRHHQIIDTACIDKLGRKANLRDEHDLQSAATLVASPTSQAPFDKYEGHFALNRHSTSSDSSYSSQGSDIEGNPLSTNRLIRYYTGYNDPDDDNLTRRNSRVSTAADPWQLEEGIPVTNEPIRSQPTPGRSRQGSAPPPYQSGSRKGSHVSPQYFQPYAKTCLKSRARRRRSRLASDVLEKNVYMLKLCKAFLLFGVQAHRLEEYLHTTAAYLELSAEFQYVPHCMFVVLTNAYSERNEIHLLKENTSVDLGKLEDIYSVYASVVEHDTDLQVAIRALDSVIRHRKSYPNLLLILLHGIAALCAGTFAFSARPVDFPALFLFGCLLAILQLVVLRTPIRNSHILEVLTSIIVAFSGRALGSIYDSAGEPYLCFSSIVQGTIALILPGHIILAATHEIQNRAVLSGSVKMIYAILYTLFLGFGLLIGSALFGLIDSSAVSNNTCTMPWYWNALASEKCWRATYNQFVWVPIFALAISIMHQAKRKHLPAMVIIATCGHQAFYWSLYRFAQNLQFAGMIAAFASGLLANLYAWWTRSLAATILLPAVLVHIPNALAASGSLVAGVDTADAIVTNTTYWVDMGMAQSGPGQYAKLRLRDFDVKGPSGSTGLILTAGLGMAQATMGITAGLFLSAFVVYPLGRPFCLSIHKSEAPATSTKNHWQLGRIAQRVPESQAILNAQSADATRTASHMSSPVDQNQRELQQFQSGLQYESTSGYGERESRMIVEEPVDRPSDVRPGSPIFPMQFDEGFLDLLSSPNQPRTRPSLPRTSGSSVYLVKHQQSRDADEVLHGYRLNLDTEREAKVSSNTYGLLTTRGNALVHRGNVIDSSRPNPNTRVHHYNEVDLGSQHDFGANLGDVSPAELREFWNGGKQRKLAGSPIVPGDVRTGPGHSRGHGPENQQYEESSSLQVEHKRPSMQPAERGRRAGRHHSSKVSLPDPEALVRGPFSFPGSASPTPRSRNAYSISRATTNTAASSRSLSTAGTFAFNTTMTVMAIVALVFAILGYKVGVASAQSGDQALKLSMWEDCIEHSDILANSATCKKLLDEGFDAIVSRSERFRGRRELEDVSNRCPCCLSELGVGRISSTVAA</sequence>
<feature type="transmembrane region" description="Helical" evidence="7">
    <location>
        <begin position="440"/>
        <end position="458"/>
    </location>
</feature>
<feature type="compositionally biased region" description="Polar residues" evidence="6">
    <location>
        <begin position="245"/>
        <end position="258"/>
    </location>
</feature>
<comment type="similarity">
    <text evidence="5">Belongs to the ThrE exporter (TC 2.A.79) family.</text>
</comment>
<feature type="compositionally biased region" description="Polar residues" evidence="6">
    <location>
        <begin position="265"/>
        <end position="276"/>
    </location>
</feature>
<evidence type="ECO:0000313" key="11">
    <source>
        <dbReference type="Proteomes" id="UP001345013"/>
    </source>
</evidence>
<feature type="transmembrane region" description="Helical" evidence="7">
    <location>
        <begin position="586"/>
        <end position="603"/>
    </location>
</feature>
<protein>
    <submittedName>
        <fullName evidence="10">Uncharacterized protein</fullName>
    </submittedName>
</protein>
<dbReference type="PANTHER" id="PTHR31082">
    <property type="entry name" value="PHEROMONE-REGULATED MEMBRANE PROTEIN 10"/>
    <property type="match status" value="1"/>
</dbReference>
<feature type="transmembrane region" description="Helical" evidence="7">
    <location>
        <begin position="415"/>
        <end position="434"/>
    </location>
</feature>
<feature type="compositionally biased region" description="Low complexity" evidence="6">
    <location>
        <begin position="180"/>
        <end position="192"/>
    </location>
</feature>
<feature type="transmembrane region" description="Helical" evidence="7">
    <location>
        <begin position="732"/>
        <end position="759"/>
    </location>
</feature>
<feature type="region of interest" description="Disordered" evidence="6">
    <location>
        <begin position="996"/>
        <end position="1085"/>
    </location>
</feature>
<evidence type="ECO:0000256" key="5">
    <source>
        <dbReference type="ARBA" id="ARBA00034125"/>
    </source>
</evidence>
<organism evidence="10 11">
    <name type="scientific">Lithohypha guttulata</name>
    <dbReference type="NCBI Taxonomy" id="1690604"/>
    <lineage>
        <taxon>Eukaryota</taxon>
        <taxon>Fungi</taxon>
        <taxon>Dikarya</taxon>
        <taxon>Ascomycota</taxon>
        <taxon>Pezizomycotina</taxon>
        <taxon>Eurotiomycetes</taxon>
        <taxon>Chaetothyriomycetidae</taxon>
        <taxon>Chaetothyriales</taxon>
        <taxon>Trichomeriaceae</taxon>
        <taxon>Lithohypha</taxon>
    </lineage>
</organism>
<dbReference type="Pfam" id="PF12821">
    <property type="entry name" value="ThrE_2"/>
    <property type="match status" value="1"/>
</dbReference>
<dbReference type="InterPro" id="IPR024528">
    <property type="entry name" value="ThrE_2"/>
</dbReference>
<feature type="transmembrane region" description="Helical" evidence="7">
    <location>
        <begin position="610"/>
        <end position="629"/>
    </location>
</feature>
<dbReference type="Proteomes" id="UP001345013">
    <property type="component" value="Unassembled WGS sequence"/>
</dbReference>
<feature type="domain" description="Threonine/serine exporter-like N-terminal" evidence="8">
    <location>
        <begin position="308"/>
        <end position="553"/>
    </location>
</feature>
<keyword evidence="3 7" id="KW-1133">Transmembrane helix</keyword>
<keyword evidence="4 7" id="KW-0472">Membrane</keyword>
<comment type="caution">
    <text evidence="10">The sequence shown here is derived from an EMBL/GenBank/DDBJ whole genome shotgun (WGS) entry which is preliminary data.</text>
</comment>
<keyword evidence="2 7" id="KW-0812">Transmembrane</keyword>
<dbReference type="EMBL" id="JAVRRG010000039">
    <property type="protein sequence ID" value="KAK5093786.1"/>
    <property type="molecule type" value="Genomic_DNA"/>
</dbReference>
<evidence type="ECO:0000256" key="4">
    <source>
        <dbReference type="ARBA" id="ARBA00023136"/>
    </source>
</evidence>
<feature type="compositionally biased region" description="Polar residues" evidence="6">
    <location>
        <begin position="1074"/>
        <end position="1085"/>
    </location>
</feature>
<dbReference type="InterPro" id="IPR010619">
    <property type="entry name" value="ThrE-like_N"/>
</dbReference>